<dbReference type="PANTHER" id="PTHR10996:SF257">
    <property type="entry name" value="GLYOXYLATE REDUCTASE 1"/>
    <property type="match status" value="1"/>
</dbReference>
<protein>
    <recommendedName>
        <fullName evidence="10">2-hydroxyacid dehydrogenase</fullName>
    </recommendedName>
</protein>
<dbReference type="AlphaFoldDB" id="A0A8H5FYS1"/>
<feature type="domain" description="D-isomer specific 2-hydroxyacid dehydrogenase NAD-binding" evidence="7">
    <location>
        <begin position="377"/>
        <end position="551"/>
    </location>
</feature>
<feature type="transmembrane region" description="Helical" evidence="5">
    <location>
        <begin position="142"/>
        <end position="162"/>
    </location>
</feature>
<dbReference type="InterPro" id="IPR036259">
    <property type="entry name" value="MFS_trans_sf"/>
</dbReference>
<proteinExistence type="inferred from homology"/>
<dbReference type="Gene3D" id="3.40.50.720">
    <property type="entry name" value="NAD(P)-binding Rossmann-like Domain"/>
    <property type="match status" value="2"/>
</dbReference>
<evidence type="ECO:0008006" key="10">
    <source>
        <dbReference type="Google" id="ProtNLM"/>
    </source>
</evidence>
<feature type="region of interest" description="Disordered" evidence="4">
    <location>
        <begin position="231"/>
        <end position="254"/>
    </location>
</feature>
<evidence type="ECO:0000256" key="1">
    <source>
        <dbReference type="ARBA" id="ARBA00005854"/>
    </source>
</evidence>
<dbReference type="Pfam" id="PF00389">
    <property type="entry name" value="2-Hacid_dh"/>
    <property type="match status" value="1"/>
</dbReference>
<evidence type="ECO:0000313" key="9">
    <source>
        <dbReference type="Proteomes" id="UP000559027"/>
    </source>
</evidence>
<dbReference type="FunFam" id="3.40.50.720:FF:000203">
    <property type="entry name" value="D-3-phosphoglycerate dehydrogenase (SerA)"/>
    <property type="match status" value="1"/>
</dbReference>
<evidence type="ECO:0000259" key="6">
    <source>
        <dbReference type="Pfam" id="PF00389"/>
    </source>
</evidence>
<dbReference type="GO" id="GO:0016618">
    <property type="term" value="F:hydroxypyruvate reductase [NAD(P)H] activity"/>
    <property type="evidence" value="ECO:0007669"/>
    <property type="project" value="TreeGrafter"/>
</dbReference>
<dbReference type="GO" id="GO:0051287">
    <property type="term" value="F:NAD binding"/>
    <property type="evidence" value="ECO:0007669"/>
    <property type="project" value="InterPro"/>
</dbReference>
<gene>
    <name evidence="8" type="ORF">D9756_005433</name>
</gene>
<dbReference type="SUPFAM" id="SSF103473">
    <property type="entry name" value="MFS general substrate transporter"/>
    <property type="match status" value="1"/>
</dbReference>
<keyword evidence="9" id="KW-1185">Reference proteome</keyword>
<evidence type="ECO:0000259" key="7">
    <source>
        <dbReference type="Pfam" id="PF02826"/>
    </source>
</evidence>
<dbReference type="InterPro" id="IPR006140">
    <property type="entry name" value="D-isomer_DH_NAD-bd"/>
</dbReference>
<dbReference type="InterPro" id="IPR029753">
    <property type="entry name" value="D-isomer_DH_CS"/>
</dbReference>
<evidence type="ECO:0000256" key="4">
    <source>
        <dbReference type="SAM" id="MobiDB-lite"/>
    </source>
</evidence>
<name>A0A8H5FYS1_9AGAR</name>
<dbReference type="InterPro" id="IPR050223">
    <property type="entry name" value="D-isomer_2-hydroxyacid_DH"/>
</dbReference>
<dbReference type="GO" id="GO:0005829">
    <property type="term" value="C:cytosol"/>
    <property type="evidence" value="ECO:0007669"/>
    <property type="project" value="TreeGrafter"/>
</dbReference>
<evidence type="ECO:0000313" key="8">
    <source>
        <dbReference type="EMBL" id="KAF5354640.1"/>
    </source>
</evidence>
<keyword evidence="3" id="KW-0520">NAD</keyword>
<organism evidence="8 9">
    <name type="scientific">Leucocoprinus leucothites</name>
    <dbReference type="NCBI Taxonomy" id="201217"/>
    <lineage>
        <taxon>Eukaryota</taxon>
        <taxon>Fungi</taxon>
        <taxon>Dikarya</taxon>
        <taxon>Basidiomycota</taxon>
        <taxon>Agaricomycotina</taxon>
        <taxon>Agaricomycetes</taxon>
        <taxon>Agaricomycetidae</taxon>
        <taxon>Agaricales</taxon>
        <taxon>Agaricineae</taxon>
        <taxon>Agaricaceae</taxon>
        <taxon>Leucocoprinus</taxon>
    </lineage>
</organism>
<keyword evidence="5" id="KW-0472">Membrane</keyword>
<feature type="transmembrane region" description="Helical" evidence="5">
    <location>
        <begin position="207"/>
        <end position="228"/>
    </location>
</feature>
<dbReference type="PROSITE" id="PS00670">
    <property type="entry name" value="D_2_HYDROXYACID_DH_2"/>
    <property type="match status" value="1"/>
</dbReference>
<dbReference type="OrthoDB" id="9991913at2759"/>
<dbReference type="Pfam" id="PF02826">
    <property type="entry name" value="2-Hacid_dh_C"/>
    <property type="match status" value="1"/>
</dbReference>
<keyword evidence="5" id="KW-0812">Transmembrane</keyword>
<comment type="similarity">
    <text evidence="1">Belongs to the D-isomer specific 2-hydroxyacid dehydrogenase family.</text>
</comment>
<feature type="transmembrane region" description="Helical" evidence="5">
    <location>
        <begin position="115"/>
        <end position="136"/>
    </location>
</feature>
<dbReference type="SUPFAM" id="SSF52283">
    <property type="entry name" value="Formate/glycerate dehydrogenase catalytic domain-like"/>
    <property type="match status" value="1"/>
</dbReference>
<feature type="transmembrane region" description="Helical" evidence="5">
    <location>
        <begin position="174"/>
        <end position="195"/>
    </location>
</feature>
<dbReference type="InterPro" id="IPR029752">
    <property type="entry name" value="D-isomer_DH_CS1"/>
</dbReference>
<dbReference type="CDD" id="cd12168">
    <property type="entry name" value="Mand_dh_like"/>
    <property type="match status" value="1"/>
</dbReference>
<feature type="domain" description="D-isomer specific 2-hydroxyacid dehydrogenase catalytic" evidence="6">
    <location>
        <begin position="330"/>
        <end position="573"/>
    </location>
</feature>
<dbReference type="InterPro" id="IPR036291">
    <property type="entry name" value="NAD(P)-bd_dom_sf"/>
</dbReference>
<dbReference type="Proteomes" id="UP000559027">
    <property type="component" value="Unassembled WGS sequence"/>
</dbReference>
<keyword evidence="2" id="KW-0560">Oxidoreductase</keyword>
<comment type="caution">
    <text evidence="8">The sequence shown here is derived from an EMBL/GenBank/DDBJ whole genome shotgun (WGS) entry which is preliminary data.</text>
</comment>
<accession>A0A8H5FYS1</accession>
<dbReference type="PROSITE" id="PS00671">
    <property type="entry name" value="D_2_HYDROXYACID_DH_3"/>
    <property type="match status" value="1"/>
</dbReference>
<feature type="transmembrane region" description="Helical" evidence="5">
    <location>
        <begin position="55"/>
        <end position="75"/>
    </location>
</feature>
<dbReference type="InterPro" id="IPR006139">
    <property type="entry name" value="D-isomer_2_OHA_DH_cat_dom"/>
</dbReference>
<dbReference type="EMBL" id="JAACJO010000008">
    <property type="protein sequence ID" value="KAF5354640.1"/>
    <property type="molecule type" value="Genomic_DNA"/>
</dbReference>
<reference evidence="8 9" key="1">
    <citation type="journal article" date="2020" name="ISME J.">
        <title>Uncovering the hidden diversity of litter-decomposition mechanisms in mushroom-forming fungi.</title>
        <authorList>
            <person name="Floudas D."/>
            <person name="Bentzer J."/>
            <person name="Ahren D."/>
            <person name="Johansson T."/>
            <person name="Persson P."/>
            <person name="Tunlid A."/>
        </authorList>
    </citation>
    <scope>NUCLEOTIDE SEQUENCE [LARGE SCALE GENOMIC DNA]</scope>
    <source>
        <strain evidence="8 9">CBS 146.42</strain>
    </source>
</reference>
<evidence type="ECO:0000256" key="3">
    <source>
        <dbReference type="ARBA" id="ARBA00023027"/>
    </source>
</evidence>
<keyword evidence="5" id="KW-1133">Transmembrane helix</keyword>
<evidence type="ECO:0000256" key="2">
    <source>
        <dbReference type="ARBA" id="ARBA00023002"/>
    </source>
</evidence>
<feature type="transmembrane region" description="Helical" evidence="5">
    <location>
        <begin position="87"/>
        <end position="108"/>
    </location>
</feature>
<dbReference type="PANTHER" id="PTHR10996">
    <property type="entry name" value="2-HYDROXYACID DEHYDROGENASE-RELATED"/>
    <property type="match status" value="1"/>
</dbReference>
<dbReference type="PROSITE" id="PS00065">
    <property type="entry name" value="D_2_HYDROXYACID_DH_1"/>
    <property type="match status" value="1"/>
</dbReference>
<sequence>MTPSNTSWLSPAERRLAQIRLAEDTGEADEDTREDSSLPIRAWKGLIAAISDVKVLLFSLIAFFDLMGMGFVNFFPTLTATLGFSTTITLLLAAPPWVVAAIICVVNGHHAGERFFHVTIFWWMSILGYIIALSTMSVPGRYISLFLLASGHTGFVMTFVWVSNSIPRPPAKRAASIGLVSGIGNLGNLVSSFLWRSEWSPQYEPSMIIGVASLVIAIAFSFACTAIIHQRSRQPGSRQGGGPTGRPDGRPGSAAKTPVQILVLTMQRNVSCIIVWAHKEVDELLGSIADVIWMKSPDRASFLAECKPGGKYDGIVGIYRENESAKIISVYDKEIINGLPQSLKWIAHNGAGYDPVDVLACKDRGAVDDATATTALYLLLSTMRQYSVAERSLRMLKWKPAGLNRISHDITGKTLAILGLGGIGLRLAELVQSFPMRVIYHNRRKAADAPPYCEYFSNVEDMLAQADVLSVHVPLRKETEGLVGEKWIRALKPGAIIINTARGKIIDEEALIRALEDGHLAAAGLDVFPNEPEVNPRFLDFPQITLLPHMGTENQDSQKKMEVRALQNLRDFLLTGMGKDLVLEHRGLSKVNSRL</sequence>
<dbReference type="GO" id="GO:0030267">
    <property type="term" value="F:glyoxylate reductase (NADPH) activity"/>
    <property type="evidence" value="ECO:0007669"/>
    <property type="project" value="TreeGrafter"/>
</dbReference>
<dbReference type="SUPFAM" id="SSF51735">
    <property type="entry name" value="NAD(P)-binding Rossmann-fold domains"/>
    <property type="match status" value="1"/>
</dbReference>
<evidence type="ECO:0000256" key="5">
    <source>
        <dbReference type="SAM" id="Phobius"/>
    </source>
</evidence>